<accession>A0AAJ1Q495</accession>
<dbReference type="RefSeq" id="WP_285065607.1">
    <property type="nucleotide sequence ID" value="NZ_JASOOE010000006.1"/>
</dbReference>
<reference evidence="1" key="1">
    <citation type="submission" date="2023-05" db="EMBL/GenBank/DDBJ databases">
        <title>Cataloging the Phylogenetic Diversity of Human Bladder Bacteria.</title>
        <authorList>
            <person name="Du J."/>
        </authorList>
    </citation>
    <scope>NUCLEOTIDE SEQUENCE</scope>
    <source>
        <strain evidence="1">UMB1231</strain>
    </source>
</reference>
<dbReference type="EMBL" id="JASOOE010000006">
    <property type="protein sequence ID" value="MDK7187150.1"/>
    <property type="molecule type" value="Genomic_DNA"/>
</dbReference>
<comment type="caution">
    <text evidence="1">The sequence shown here is derived from an EMBL/GenBank/DDBJ whole genome shotgun (WGS) entry which is preliminary data.</text>
</comment>
<sequence length="71" mass="8507">MSKNVVDFAKEHGYETAEYLGVYQSKRVYEAIYRDDNVCYYIGLPAFILESENDLEWIQDQRSFSIMNNYY</sequence>
<organism evidence="1 2">
    <name type="scientific">Facklamia hominis</name>
    <dbReference type="NCBI Taxonomy" id="178214"/>
    <lineage>
        <taxon>Bacteria</taxon>
        <taxon>Bacillati</taxon>
        <taxon>Bacillota</taxon>
        <taxon>Bacilli</taxon>
        <taxon>Lactobacillales</taxon>
        <taxon>Aerococcaceae</taxon>
        <taxon>Facklamia</taxon>
    </lineage>
</organism>
<gene>
    <name evidence="1" type="ORF">QP433_04065</name>
</gene>
<dbReference type="Proteomes" id="UP001229251">
    <property type="component" value="Unassembled WGS sequence"/>
</dbReference>
<dbReference type="AlphaFoldDB" id="A0AAJ1Q495"/>
<evidence type="ECO:0000313" key="2">
    <source>
        <dbReference type="Proteomes" id="UP001229251"/>
    </source>
</evidence>
<proteinExistence type="predicted"/>
<name>A0AAJ1Q495_9LACT</name>
<protein>
    <submittedName>
        <fullName evidence="1">Uncharacterized protein</fullName>
    </submittedName>
</protein>
<evidence type="ECO:0000313" key="1">
    <source>
        <dbReference type="EMBL" id="MDK7187150.1"/>
    </source>
</evidence>